<dbReference type="PANTHER" id="PTHR23516:SF1">
    <property type="entry name" value="MOLYBDATE-ANION TRANSPORTER"/>
    <property type="match status" value="1"/>
</dbReference>
<dbReference type="AlphaFoldDB" id="A0A1S3H7U8"/>
<feature type="transmembrane region" description="Helical" evidence="12">
    <location>
        <begin position="375"/>
        <end position="394"/>
    </location>
</feature>
<dbReference type="GO" id="GO:0005886">
    <property type="term" value="C:plasma membrane"/>
    <property type="evidence" value="ECO:0007669"/>
    <property type="project" value="UniProtKB-SubCell"/>
</dbReference>
<dbReference type="PANTHER" id="PTHR23516">
    <property type="entry name" value="SAM (S-ADENOSYL METHIONINE) TRANSPORTER"/>
    <property type="match status" value="1"/>
</dbReference>
<dbReference type="InterPro" id="IPR008509">
    <property type="entry name" value="MOT2/MFSD5"/>
</dbReference>
<feature type="transmembrane region" description="Helical" evidence="12">
    <location>
        <begin position="283"/>
        <end position="303"/>
    </location>
</feature>
<sequence length="449" mass="49967">MMVITYVSFIILSIGCLALVFWTNKQKNQPPIGNNPSFIKFQNGYFAAYFLALAADWLQGPYLYKLYSHYGFLEDQIAVLYVCGFVSSVLLGTWAPIAADRFGRQKLCLLFTLMYSLACFLKLSRSYGILIIGRVLGGVSNSLLFTAFEAWYVHEHMETHDFPKEWIQVTFAKASMWNGIIAIIAGVVANASTEWLSLGPVSPFMLAVPCLIASGVVVGTQWKENYGTRKIQFMKSFQGGLKVIGTDQRIFLLGTISSLFESVMYIFVFIWTPVLDPGKPSLGITFSSFMVCIMIGNTLYQLLTLKKVTVTNLLATAALLALASSVLCVLSTHPDKTNRNLSFIAFLVMEVAVGLYFPAMTFMRSKIIPEAHHISIMNFFRVPLNFCACFILMMMHDPNFRHGNRLIFVVCTVLMGVCVGAVYSLIALIKNDEELKAKPNDDGSSSVLV</sequence>
<dbReference type="KEGG" id="lak:106152889"/>
<dbReference type="Proteomes" id="UP000085678">
    <property type="component" value="Unplaced"/>
</dbReference>
<dbReference type="SUPFAM" id="SSF103473">
    <property type="entry name" value="MFS general substrate transporter"/>
    <property type="match status" value="1"/>
</dbReference>
<feature type="transmembrane region" description="Helical" evidence="12">
    <location>
        <begin position="107"/>
        <end position="123"/>
    </location>
</feature>
<feature type="transmembrane region" description="Helical" evidence="12">
    <location>
        <begin position="76"/>
        <end position="95"/>
    </location>
</feature>
<evidence type="ECO:0000313" key="14">
    <source>
        <dbReference type="RefSeq" id="XP_013382077.1"/>
    </source>
</evidence>
<proteinExistence type="predicted"/>
<dbReference type="GO" id="GO:0015098">
    <property type="term" value="F:molybdate ion transmembrane transporter activity"/>
    <property type="evidence" value="ECO:0007669"/>
    <property type="project" value="InterPro"/>
</dbReference>
<reference evidence="14 15" key="1">
    <citation type="submission" date="2025-04" db="UniProtKB">
        <authorList>
            <consortium name="RefSeq"/>
        </authorList>
    </citation>
    <scope>IDENTIFICATION</scope>
    <source>
        <tissue evidence="14 15">Gonads</tissue>
    </source>
</reference>
<evidence type="ECO:0000256" key="5">
    <source>
        <dbReference type="ARBA" id="ARBA00022475"/>
    </source>
</evidence>
<dbReference type="CDD" id="cd17487">
    <property type="entry name" value="MFS_MFSD5_like"/>
    <property type="match status" value="1"/>
</dbReference>
<dbReference type="GeneID" id="106152889"/>
<evidence type="ECO:0000256" key="2">
    <source>
        <dbReference type="ARBA" id="ARBA00004651"/>
    </source>
</evidence>
<evidence type="ECO:0000256" key="8">
    <source>
        <dbReference type="ARBA" id="ARBA00023065"/>
    </source>
</evidence>
<dbReference type="RefSeq" id="XP_013382077.1">
    <property type="nucleotide sequence ID" value="XM_013526623.1"/>
</dbReference>
<protein>
    <recommendedName>
        <fullName evidence="3">Molybdate-anion transporter</fullName>
    </recommendedName>
    <alternativeName>
        <fullName evidence="10">Major facilitator superfamily domain-containing protein 5</fullName>
    </alternativeName>
    <alternativeName>
        <fullName evidence="11">Molybdate transporter 2 homolog</fullName>
    </alternativeName>
</protein>
<dbReference type="GO" id="GO:0006811">
    <property type="term" value="P:monoatomic ion transport"/>
    <property type="evidence" value="ECO:0007669"/>
    <property type="project" value="UniProtKB-KW"/>
</dbReference>
<dbReference type="Gene3D" id="1.20.1250.20">
    <property type="entry name" value="MFS general substrate transporter like domains"/>
    <property type="match status" value="1"/>
</dbReference>
<keyword evidence="9 12" id="KW-0472">Membrane</keyword>
<name>A0A1S3H7U8_LINAN</name>
<evidence type="ECO:0000256" key="7">
    <source>
        <dbReference type="ARBA" id="ARBA00022989"/>
    </source>
</evidence>
<evidence type="ECO:0000256" key="12">
    <source>
        <dbReference type="SAM" id="Phobius"/>
    </source>
</evidence>
<keyword evidence="6 12" id="KW-0812">Transmembrane</keyword>
<keyword evidence="8" id="KW-0406">Ion transport</keyword>
<feature type="transmembrane region" description="Helical" evidence="12">
    <location>
        <begin position="6"/>
        <end position="23"/>
    </location>
</feature>
<evidence type="ECO:0000256" key="4">
    <source>
        <dbReference type="ARBA" id="ARBA00022448"/>
    </source>
</evidence>
<feature type="transmembrane region" description="Helical" evidence="12">
    <location>
        <begin position="310"/>
        <end position="332"/>
    </location>
</feature>
<accession>A0A1S3H7U8</accession>
<evidence type="ECO:0000313" key="13">
    <source>
        <dbReference type="Proteomes" id="UP000085678"/>
    </source>
</evidence>
<evidence type="ECO:0000256" key="10">
    <source>
        <dbReference type="ARBA" id="ARBA00030646"/>
    </source>
</evidence>
<dbReference type="InterPro" id="IPR036259">
    <property type="entry name" value="MFS_trans_sf"/>
</dbReference>
<feature type="transmembrane region" description="Helical" evidence="12">
    <location>
        <begin position="250"/>
        <end position="271"/>
    </location>
</feature>
<feature type="transmembrane region" description="Helical" evidence="12">
    <location>
        <begin position="344"/>
        <end position="363"/>
    </location>
</feature>
<gene>
    <name evidence="14 15" type="primary">LOC106152889</name>
</gene>
<feature type="transmembrane region" description="Helical" evidence="12">
    <location>
        <begin position="174"/>
        <end position="192"/>
    </location>
</feature>
<keyword evidence="5" id="KW-1003">Cell membrane</keyword>
<feature type="transmembrane region" description="Helical" evidence="12">
    <location>
        <begin position="129"/>
        <end position="153"/>
    </location>
</feature>
<evidence type="ECO:0000313" key="15">
    <source>
        <dbReference type="RefSeq" id="XP_013382078.1"/>
    </source>
</evidence>
<comment type="subcellular location">
    <subcellularLocation>
        <location evidence="2">Cell membrane</location>
        <topology evidence="2">Multi-pass membrane protein</topology>
    </subcellularLocation>
</comment>
<dbReference type="OMA" id="CCGWVVL"/>
<organism evidence="13 15">
    <name type="scientific">Lingula anatina</name>
    <name type="common">Brachiopod</name>
    <name type="synonym">Lingula unguis</name>
    <dbReference type="NCBI Taxonomy" id="7574"/>
    <lineage>
        <taxon>Eukaryota</taxon>
        <taxon>Metazoa</taxon>
        <taxon>Spiralia</taxon>
        <taxon>Lophotrochozoa</taxon>
        <taxon>Brachiopoda</taxon>
        <taxon>Linguliformea</taxon>
        <taxon>Lingulata</taxon>
        <taxon>Lingulida</taxon>
        <taxon>Linguloidea</taxon>
        <taxon>Lingulidae</taxon>
        <taxon>Lingula</taxon>
    </lineage>
</organism>
<evidence type="ECO:0000256" key="11">
    <source>
        <dbReference type="ARBA" id="ARBA00032555"/>
    </source>
</evidence>
<feature type="transmembrane region" description="Helical" evidence="12">
    <location>
        <begin position="406"/>
        <end position="429"/>
    </location>
</feature>
<feature type="transmembrane region" description="Helical" evidence="12">
    <location>
        <begin position="204"/>
        <end position="222"/>
    </location>
</feature>
<keyword evidence="4" id="KW-0813">Transport</keyword>
<keyword evidence="7 12" id="KW-1133">Transmembrane helix</keyword>
<evidence type="ECO:0000256" key="3">
    <source>
        <dbReference type="ARBA" id="ARBA00021242"/>
    </source>
</evidence>
<dbReference type="STRING" id="7574.A0A1S3H7U8"/>
<comment type="function">
    <text evidence="1">Mediates high-affinity intracellular uptake of the rare oligo-element molybdenum.</text>
</comment>
<evidence type="ECO:0000256" key="9">
    <source>
        <dbReference type="ARBA" id="ARBA00023136"/>
    </source>
</evidence>
<evidence type="ECO:0000256" key="1">
    <source>
        <dbReference type="ARBA" id="ARBA00003019"/>
    </source>
</evidence>
<dbReference type="RefSeq" id="XP_013382078.1">
    <property type="nucleotide sequence ID" value="XM_013526624.1"/>
</dbReference>
<evidence type="ECO:0000256" key="6">
    <source>
        <dbReference type="ARBA" id="ARBA00022692"/>
    </source>
</evidence>
<feature type="transmembrane region" description="Helical" evidence="12">
    <location>
        <begin position="44"/>
        <end position="64"/>
    </location>
</feature>
<dbReference type="OrthoDB" id="263957at2759"/>
<dbReference type="Pfam" id="PF05631">
    <property type="entry name" value="MFS_5"/>
    <property type="match status" value="1"/>
</dbReference>
<keyword evidence="13" id="KW-1185">Reference proteome</keyword>